<dbReference type="Pfam" id="PF09991">
    <property type="entry name" value="DUF2232"/>
    <property type="match status" value="1"/>
</dbReference>
<dbReference type="InterPro" id="IPR018710">
    <property type="entry name" value="DUF2232"/>
</dbReference>
<evidence type="ECO:0000256" key="1">
    <source>
        <dbReference type="SAM" id="Phobius"/>
    </source>
</evidence>
<keyword evidence="1" id="KW-0812">Transmembrane</keyword>
<accession>A0A1M4Y3W0</accession>
<feature type="transmembrane region" description="Helical" evidence="1">
    <location>
        <begin position="21"/>
        <end position="46"/>
    </location>
</feature>
<dbReference type="Proteomes" id="UP000184114">
    <property type="component" value="Unassembled WGS sequence"/>
</dbReference>
<feature type="transmembrane region" description="Helical" evidence="1">
    <location>
        <begin position="52"/>
        <end position="82"/>
    </location>
</feature>
<dbReference type="GeneID" id="90993632"/>
<proteinExistence type="predicted"/>
<reference evidence="3" key="1">
    <citation type="submission" date="2016-11" db="EMBL/GenBank/DDBJ databases">
        <authorList>
            <person name="Varghese N."/>
            <person name="Submissions S."/>
        </authorList>
    </citation>
    <scope>NUCLEOTIDE SEQUENCE [LARGE SCALE GENOMIC DNA]</scope>
    <source>
        <strain evidence="3">DSM 18095</strain>
    </source>
</reference>
<dbReference type="PANTHER" id="PTHR41324:SF1">
    <property type="entry name" value="DUF2232 DOMAIN-CONTAINING PROTEIN"/>
    <property type="match status" value="1"/>
</dbReference>
<feature type="transmembrane region" description="Helical" evidence="1">
    <location>
        <begin position="220"/>
        <end position="240"/>
    </location>
</feature>
<keyword evidence="1" id="KW-1133">Transmembrane helix</keyword>
<organism evidence="2 3">
    <name type="scientific">Tissierella praeacuta DSM 18095</name>
    <dbReference type="NCBI Taxonomy" id="1123404"/>
    <lineage>
        <taxon>Bacteria</taxon>
        <taxon>Bacillati</taxon>
        <taxon>Bacillota</taxon>
        <taxon>Tissierellia</taxon>
        <taxon>Tissierellales</taxon>
        <taxon>Tissierellaceae</taxon>
        <taxon>Tissierella</taxon>
    </lineage>
</organism>
<dbReference type="PANTHER" id="PTHR41324">
    <property type="entry name" value="MEMBRANE PROTEIN-RELATED"/>
    <property type="match status" value="1"/>
</dbReference>
<feature type="transmembrane region" description="Helical" evidence="1">
    <location>
        <begin position="172"/>
        <end position="199"/>
    </location>
</feature>
<evidence type="ECO:0000313" key="2">
    <source>
        <dbReference type="EMBL" id="SHF00286.1"/>
    </source>
</evidence>
<gene>
    <name evidence="2" type="ORF">SAMN02745784_02491</name>
</gene>
<feature type="transmembrane region" description="Helical" evidence="1">
    <location>
        <begin position="103"/>
        <end position="120"/>
    </location>
</feature>
<dbReference type="RefSeq" id="WP_072976756.1">
    <property type="nucleotide sequence ID" value="NZ_FQTY01000015.1"/>
</dbReference>
<dbReference type="STRING" id="1123404.SAMN02745784_02491"/>
<dbReference type="EMBL" id="FQTY01000015">
    <property type="protein sequence ID" value="SHF00286.1"/>
    <property type="molecule type" value="Genomic_DNA"/>
</dbReference>
<evidence type="ECO:0000313" key="3">
    <source>
        <dbReference type="Proteomes" id="UP000184114"/>
    </source>
</evidence>
<keyword evidence="3" id="KW-1185">Reference proteome</keyword>
<sequence length="318" mass="35981">MKNNDKIKKSTIESIIVISIMTLYIVYGIHVVPLLMLFIPVPFAILGIRNGIYINVISIIATSIIIGVLLGFISGVSIILIFAPLSLALNYCISKRKDSMETIFITTIAFFISFLVLIGLEANISNLNLTKQLESNFTQLLTMQIDMLNEVGMSKYEVLRTTDLLENAYKTIIILIPSLISIFSLAVSYINLLFSSIILRKMGYGIANYKKFSKFKLPNNIIPGIGIMLFTAFIIKTLKIQYHEALLINITFLISFVFFLQGLAVLDFLLIKSKLHVVFRILIISLNIVFIPMSSILFFIGIFDSIFDIRKIRRRKSL</sequence>
<dbReference type="AlphaFoldDB" id="A0A1M4Y3W0"/>
<feature type="transmembrane region" description="Helical" evidence="1">
    <location>
        <begin position="246"/>
        <end position="270"/>
    </location>
</feature>
<name>A0A1M4Y3W0_9FIRM</name>
<protein>
    <submittedName>
        <fullName evidence="2">Uncharacterized conserved protein YybS, DUF2232 family</fullName>
    </submittedName>
</protein>
<feature type="transmembrane region" description="Helical" evidence="1">
    <location>
        <begin position="277"/>
        <end position="303"/>
    </location>
</feature>
<keyword evidence="1" id="KW-0472">Membrane</keyword>